<evidence type="ECO:0000256" key="1">
    <source>
        <dbReference type="SAM" id="MobiDB-lite"/>
    </source>
</evidence>
<dbReference type="Proteomes" id="UP001254165">
    <property type="component" value="Unassembled WGS sequence"/>
</dbReference>
<organism evidence="2 3">
    <name type="scientific">Thermanaerothrix solaris</name>
    <dbReference type="NCBI Taxonomy" id="3058434"/>
    <lineage>
        <taxon>Bacteria</taxon>
        <taxon>Bacillati</taxon>
        <taxon>Chloroflexota</taxon>
        <taxon>Anaerolineae</taxon>
        <taxon>Anaerolineales</taxon>
        <taxon>Anaerolineaceae</taxon>
        <taxon>Thermanaerothrix</taxon>
    </lineage>
</organism>
<evidence type="ECO:0008006" key="4">
    <source>
        <dbReference type="Google" id="ProtNLM"/>
    </source>
</evidence>
<accession>A0ABU3NRM3</accession>
<gene>
    <name evidence="2" type="ORF">QYE77_14550</name>
</gene>
<evidence type="ECO:0000313" key="2">
    <source>
        <dbReference type="EMBL" id="MDT8899482.1"/>
    </source>
</evidence>
<dbReference type="EMBL" id="JAUHMF010000005">
    <property type="protein sequence ID" value="MDT8899482.1"/>
    <property type="molecule type" value="Genomic_DNA"/>
</dbReference>
<sequence>MRISDVLISVGYPVAYYPRLAIAVGGNRPGIFLCQMLYWYGKGNDMDGWVWKNSDEIENETGLSYDEQVTARKQLCNLGILEEKYDRLRHQMAFRLNLDALEAVWQEAVKNHPEWQGESGTKSGFADFSENRNSVFPNSDKTESDPVLPKFPKTEKRHSGMPKNGFRESRKTAFVNLTETTTENTTETTEINNNSGEFANSDVAVAAAVVDQKTREDLILPKGVLQGLRKIGWVGKIDEIAAYYRTNRKAFKAWLDWAKKQPQEYAAARFLTGLRSGLLPPLDGEDRTDGRRFVVGEYADYVRH</sequence>
<feature type="region of interest" description="Disordered" evidence="1">
    <location>
        <begin position="115"/>
        <end position="165"/>
    </location>
</feature>
<name>A0ABU3NRM3_9CHLR</name>
<comment type="caution">
    <text evidence="2">The sequence shown here is derived from an EMBL/GenBank/DDBJ whole genome shotgun (WGS) entry which is preliminary data.</text>
</comment>
<keyword evidence="3" id="KW-1185">Reference proteome</keyword>
<protein>
    <recommendedName>
        <fullName evidence="4">Primosomal protein I</fullName>
    </recommendedName>
</protein>
<dbReference type="RefSeq" id="WP_315626210.1">
    <property type="nucleotide sequence ID" value="NZ_JAUHMF010000005.1"/>
</dbReference>
<reference evidence="2 3" key="1">
    <citation type="submission" date="2023-07" db="EMBL/GenBank/DDBJ databases">
        <title>Novel species of Thermanaerothrix with wide hydrolytic capabilities.</title>
        <authorList>
            <person name="Zayulina K.S."/>
            <person name="Podosokorskaya O.A."/>
            <person name="Elcheninov A.G."/>
        </authorList>
    </citation>
    <scope>NUCLEOTIDE SEQUENCE [LARGE SCALE GENOMIC DNA]</scope>
    <source>
        <strain evidence="2 3">4228-RoL</strain>
    </source>
</reference>
<proteinExistence type="predicted"/>
<evidence type="ECO:0000313" key="3">
    <source>
        <dbReference type="Proteomes" id="UP001254165"/>
    </source>
</evidence>